<feature type="compositionally biased region" description="Low complexity" evidence="1">
    <location>
        <begin position="190"/>
        <end position="201"/>
    </location>
</feature>
<evidence type="ECO:0000256" key="2">
    <source>
        <dbReference type="SAM" id="Phobius"/>
    </source>
</evidence>
<feature type="transmembrane region" description="Helical" evidence="2">
    <location>
        <begin position="216"/>
        <end position="238"/>
    </location>
</feature>
<evidence type="ECO:0000256" key="1">
    <source>
        <dbReference type="SAM" id="MobiDB-lite"/>
    </source>
</evidence>
<feature type="region of interest" description="Disordered" evidence="1">
    <location>
        <begin position="138"/>
        <end position="201"/>
    </location>
</feature>
<keyword evidence="2" id="KW-0472">Membrane</keyword>
<dbReference type="Proteomes" id="UP000772434">
    <property type="component" value="Unassembled WGS sequence"/>
</dbReference>
<name>A0A9P5P4F9_9AGAR</name>
<keyword evidence="5" id="KW-1185">Reference proteome</keyword>
<dbReference type="EMBL" id="JADNRY010001212">
    <property type="protein sequence ID" value="KAF9019511.1"/>
    <property type="molecule type" value="Genomic_DNA"/>
</dbReference>
<comment type="caution">
    <text evidence="4">The sequence shown here is derived from an EMBL/GenBank/DDBJ whole genome shotgun (WGS) entry which is preliminary data.</text>
</comment>
<sequence length="251" mass="26223">MFFLFLIFIFTLYIEKTLSQLIATVWIFGTDRLLGGQFTEPLLPLGTASDGSVTTYLWQVLNPVTTILTSNGAPVLTTSLVAGNTKWKFLQSGSRTVVVSPSGYVEPFEGECFAETGSTVFGAPTPITLVVATATPTTPTSLANSQTTTPTLLTNTQTTTPASLANTRTTTPTSLTSTQTQAPGSNTGFQSSITPSTSAATSSQITSSPAAKKMPMGAIVGIIAGVLVVSAVLFSVVLTTPKTWIQSRTPV</sequence>
<gene>
    <name evidence="4" type="ORF">BDP27DRAFT_1439879</name>
</gene>
<keyword evidence="2" id="KW-0812">Transmembrane</keyword>
<dbReference type="AlphaFoldDB" id="A0A9P5P4F9"/>
<evidence type="ECO:0000256" key="3">
    <source>
        <dbReference type="SAM" id="SignalP"/>
    </source>
</evidence>
<keyword evidence="3" id="KW-0732">Signal</keyword>
<evidence type="ECO:0000313" key="4">
    <source>
        <dbReference type="EMBL" id="KAF9019511.1"/>
    </source>
</evidence>
<accession>A0A9P5P4F9</accession>
<feature type="compositionally biased region" description="Low complexity" evidence="1">
    <location>
        <begin position="138"/>
        <end position="183"/>
    </location>
</feature>
<feature type="signal peptide" evidence="3">
    <location>
        <begin position="1"/>
        <end position="19"/>
    </location>
</feature>
<evidence type="ECO:0000313" key="5">
    <source>
        <dbReference type="Proteomes" id="UP000772434"/>
    </source>
</evidence>
<reference evidence="4" key="1">
    <citation type="submission" date="2020-11" db="EMBL/GenBank/DDBJ databases">
        <authorList>
            <consortium name="DOE Joint Genome Institute"/>
            <person name="Ahrendt S."/>
            <person name="Riley R."/>
            <person name="Andreopoulos W."/>
            <person name="Labutti K."/>
            <person name="Pangilinan J."/>
            <person name="Ruiz-Duenas F.J."/>
            <person name="Barrasa J.M."/>
            <person name="Sanchez-Garcia M."/>
            <person name="Camarero S."/>
            <person name="Miyauchi S."/>
            <person name="Serrano A."/>
            <person name="Linde D."/>
            <person name="Babiker R."/>
            <person name="Drula E."/>
            <person name="Ayuso-Fernandez I."/>
            <person name="Pacheco R."/>
            <person name="Padilla G."/>
            <person name="Ferreira P."/>
            <person name="Barriuso J."/>
            <person name="Kellner H."/>
            <person name="Castanera R."/>
            <person name="Alfaro M."/>
            <person name="Ramirez L."/>
            <person name="Pisabarro A.G."/>
            <person name="Kuo A."/>
            <person name="Tritt A."/>
            <person name="Lipzen A."/>
            <person name="He G."/>
            <person name="Yan M."/>
            <person name="Ng V."/>
            <person name="Cullen D."/>
            <person name="Martin F."/>
            <person name="Rosso M.-N."/>
            <person name="Henrissat B."/>
            <person name="Hibbett D."/>
            <person name="Martinez A.T."/>
            <person name="Grigoriev I.V."/>
        </authorList>
    </citation>
    <scope>NUCLEOTIDE SEQUENCE</scope>
    <source>
        <strain evidence="4">AH 40177</strain>
    </source>
</reference>
<protein>
    <submittedName>
        <fullName evidence="4">Uncharacterized protein</fullName>
    </submittedName>
</protein>
<proteinExistence type="predicted"/>
<keyword evidence="2" id="KW-1133">Transmembrane helix</keyword>
<organism evidence="4 5">
    <name type="scientific">Rhodocollybia butyracea</name>
    <dbReference type="NCBI Taxonomy" id="206335"/>
    <lineage>
        <taxon>Eukaryota</taxon>
        <taxon>Fungi</taxon>
        <taxon>Dikarya</taxon>
        <taxon>Basidiomycota</taxon>
        <taxon>Agaricomycotina</taxon>
        <taxon>Agaricomycetes</taxon>
        <taxon>Agaricomycetidae</taxon>
        <taxon>Agaricales</taxon>
        <taxon>Marasmiineae</taxon>
        <taxon>Omphalotaceae</taxon>
        <taxon>Rhodocollybia</taxon>
    </lineage>
</organism>
<feature type="chain" id="PRO_5040335604" evidence="3">
    <location>
        <begin position="20"/>
        <end position="251"/>
    </location>
</feature>
<dbReference type="OrthoDB" id="2962003at2759"/>